<dbReference type="EMBL" id="JAGTPW010000022">
    <property type="protein sequence ID" value="MBR8645001.1"/>
    <property type="molecule type" value="Genomic_DNA"/>
</dbReference>
<dbReference type="Pfam" id="PF13158">
    <property type="entry name" value="DUF3993"/>
    <property type="match status" value="1"/>
</dbReference>
<gene>
    <name evidence="1" type="ORF">KEH51_14080</name>
</gene>
<dbReference type="AlphaFoldDB" id="A0A941J7T4"/>
<dbReference type="InterPro" id="IPR025056">
    <property type="entry name" value="DUF3993"/>
</dbReference>
<protein>
    <submittedName>
        <fullName evidence="1">DUF3993 domain-containing protein</fullName>
    </submittedName>
</protein>
<sequence>MEKFVQADVVKVDGGYTAFGSDFAPYYIPFFSYDKNTEIVYGKKVMSFMFRKNSRTMGTDLYRWKNM</sequence>
<reference evidence="1" key="1">
    <citation type="submission" date="2021-04" db="EMBL/GenBank/DDBJ databases">
        <title>Whole genome sequencing of Enterococci isolates from hospitalized patients.</title>
        <authorList>
            <person name="Ogoti B.M."/>
            <person name="Onyambu F.G."/>
        </authorList>
    </citation>
    <scope>NUCLEOTIDE SEQUENCE</scope>
    <source>
        <strain evidence="1">242</strain>
    </source>
</reference>
<name>A0A941J7T4_9BACI</name>
<dbReference type="Proteomes" id="UP000680045">
    <property type="component" value="Unassembled WGS sequence"/>
</dbReference>
<evidence type="ECO:0000313" key="2">
    <source>
        <dbReference type="Proteomes" id="UP000680045"/>
    </source>
</evidence>
<comment type="caution">
    <text evidence="1">The sequence shown here is derived from an EMBL/GenBank/DDBJ whole genome shotgun (WGS) entry which is preliminary data.</text>
</comment>
<evidence type="ECO:0000313" key="1">
    <source>
        <dbReference type="EMBL" id="MBR8645001.1"/>
    </source>
</evidence>
<organism evidence="1 2">
    <name type="scientific">Peribacillus frigoritolerans</name>
    <dbReference type="NCBI Taxonomy" id="450367"/>
    <lineage>
        <taxon>Bacteria</taxon>
        <taxon>Bacillati</taxon>
        <taxon>Bacillota</taxon>
        <taxon>Bacilli</taxon>
        <taxon>Bacillales</taxon>
        <taxon>Bacillaceae</taxon>
        <taxon>Peribacillus</taxon>
    </lineage>
</organism>
<accession>A0A941J7T4</accession>
<proteinExistence type="predicted"/>